<sequence>MEIISLLALGVIAGILAGLLGVGGGVVIVPGLMWIFHYYPELPSSHLMHIAVGTSLATIVITSLSSIYAHHKRGAVIWAIVIKLTPGIIVGALIGAFIADTLSSDTLKKIFAVFLLFVSIQLGFGARPAPSHKLPSWLGSSLVGSVIGVVSSLVGIGGGSLTVPFLVWCNISIRNAVASSAACGFPIAVAGAIGFMITGWNTEGLPTGSIGYVYLPIFITIAITSMLFAPLGAKLAHSVPMRALQIFFALFLAVMSVKLLFS</sequence>
<evidence type="ECO:0000313" key="7">
    <source>
        <dbReference type="EMBL" id="AUI67490.1"/>
    </source>
</evidence>
<feature type="transmembrane region" description="Helical" evidence="6">
    <location>
        <begin position="146"/>
        <end position="169"/>
    </location>
</feature>
<evidence type="ECO:0000313" key="8">
    <source>
        <dbReference type="Proteomes" id="UP000234271"/>
    </source>
</evidence>
<evidence type="ECO:0000256" key="6">
    <source>
        <dbReference type="RuleBase" id="RU363041"/>
    </source>
</evidence>
<feature type="transmembrane region" description="Helical" evidence="6">
    <location>
        <begin position="47"/>
        <end position="69"/>
    </location>
</feature>
<feature type="transmembrane region" description="Helical" evidence="6">
    <location>
        <begin position="243"/>
        <end position="261"/>
    </location>
</feature>
<name>A0A2N9YAL1_9GAMM</name>
<accession>A0A2N9YAL1</accession>
<keyword evidence="6" id="KW-1003">Cell membrane</keyword>
<evidence type="ECO:0000256" key="5">
    <source>
        <dbReference type="ARBA" id="ARBA00023136"/>
    </source>
</evidence>
<feature type="transmembrane region" description="Helical" evidence="6">
    <location>
        <begin position="176"/>
        <end position="200"/>
    </location>
</feature>
<dbReference type="STRING" id="288004.AL038_04550"/>
<dbReference type="GO" id="GO:0005886">
    <property type="term" value="C:plasma membrane"/>
    <property type="evidence" value="ECO:0007669"/>
    <property type="project" value="UniProtKB-SubCell"/>
</dbReference>
<dbReference type="OrthoDB" id="457670at2"/>
<evidence type="ECO:0000256" key="2">
    <source>
        <dbReference type="ARBA" id="ARBA00009142"/>
    </source>
</evidence>
<dbReference type="EMBL" id="CP018889">
    <property type="protein sequence ID" value="AUI67490.1"/>
    <property type="molecule type" value="Genomic_DNA"/>
</dbReference>
<evidence type="ECO:0000256" key="4">
    <source>
        <dbReference type="ARBA" id="ARBA00022989"/>
    </source>
</evidence>
<dbReference type="KEGG" id="blep:AL038_04550"/>
<dbReference type="PANTHER" id="PTHR43483">
    <property type="entry name" value="MEMBRANE TRANSPORTER PROTEIN HI_0806-RELATED"/>
    <property type="match status" value="1"/>
</dbReference>
<dbReference type="Pfam" id="PF01925">
    <property type="entry name" value="TauE"/>
    <property type="match status" value="1"/>
</dbReference>
<dbReference type="AlphaFoldDB" id="A0A2N9YAL1"/>
<feature type="transmembrane region" description="Helical" evidence="6">
    <location>
        <begin position="75"/>
        <end position="98"/>
    </location>
</feature>
<comment type="similarity">
    <text evidence="2 6">Belongs to the 4-toluene sulfonate uptake permease (TSUP) (TC 2.A.102) family.</text>
</comment>
<keyword evidence="5 6" id="KW-0472">Membrane</keyword>
<keyword evidence="3 6" id="KW-0812">Transmembrane</keyword>
<organism evidence="7 8">
    <name type="scientific">Beggiatoa leptomitoformis</name>
    <dbReference type="NCBI Taxonomy" id="288004"/>
    <lineage>
        <taxon>Bacteria</taxon>
        <taxon>Pseudomonadati</taxon>
        <taxon>Pseudomonadota</taxon>
        <taxon>Gammaproteobacteria</taxon>
        <taxon>Thiotrichales</taxon>
        <taxon>Thiotrichaceae</taxon>
        <taxon>Beggiatoa</taxon>
    </lineage>
</organism>
<evidence type="ECO:0000256" key="1">
    <source>
        <dbReference type="ARBA" id="ARBA00004141"/>
    </source>
</evidence>
<dbReference type="RefSeq" id="WP_062149651.1">
    <property type="nucleotide sequence ID" value="NZ_CP012373.2"/>
</dbReference>
<comment type="subcellular location">
    <subcellularLocation>
        <location evidence="6">Cell membrane</location>
        <topology evidence="6">Multi-pass membrane protein</topology>
    </subcellularLocation>
    <subcellularLocation>
        <location evidence="1">Membrane</location>
        <topology evidence="1">Multi-pass membrane protein</topology>
    </subcellularLocation>
</comment>
<dbReference type="InterPro" id="IPR002781">
    <property type="entry name" value="TM_pro_TauE-like"/>
</dbReference>
<feature type="transmembrane region" description="Helical" evidence="6">
    <location>
        <begin position="212"/>
        <end position="231"/>
    </location>
</feature>
<feature type="transmembrane region" description="Helical" evidence="6">
    <location>
        <begin position="6"/>
        <end position="35"/>
    </location>
</feature>
<evidence type="ECO:0000256" key="3">
    <source>
        <dbReference type="ARBA" id="ARBA00022692"/>
    </source>
</evidence>
<dbReference type="PANTHER" id="PTHR43483:SF3">
    <property type="entry name" value="MEMBRANE TRANSPORTER PROTEIN HI_0806-RELATED"/>
    <property type="match status" value="1"/>
</dbReference>
<dbReference type="Proteomes" id="UP000234271">
    <property type="component" value="Chromosome"/>
</dbReference>
<keyword evidence="4 6" id="KW-1133">Transmembrane helix</keyword>
<reference evidence="8" key="1">
    <citation type="submission" date="2016-12" db="EMBL/GenBank/DDBJ databases">
        <title>Complete Genome Sequence of Beggiatoa leptomitiformis D-401.</title>
        <authorList>
            <person name="Fomenkov A."/>
            <person name="Vincze T."/>
            <person name="Grabovich M."/>
            <person name="Anton B.P."/>
            <person name="Dubinina G."/>
            <person name="Orlova M."/>
            <person name="Belousova E."/>
            <person name="Roberts R.J."/>
        </authorList>
    </citation>
    <scope>NUCLEOTIDE SEQUENCE [LARGE SCALE GENOMIC DNA]</scope>
    <source>
        <strain evidence="8">D-401</strain>
    </source>
</reference>
<proteinExistence type="inferred from homology"/>
<gene>
    <name evidence="7" type="ORF">BLE401_01455</name>
</gene>
<keyword evidence="8" id="KW-1185">Reference proteome</keyword>
<protein>
    <recommendedName>
        <fullName evidence="6">Probable membrane transporter protein</fullName>
    </recommendedName>
</protein>